<comment type="similarity">
    <text evidence="1">Belongs to the CWC16 family.</text>
</comment>
<dbReference type="GeneID" id="87821940"/>
<gene>
    <name evidence="3" type="ORF">C8A04DRAFT_9031</name>
</gene>
<feature type="region of interest" description="Disordered" evidence="2">
    <location>
        <begin position="264"/>
        <end position="304"/>
    </location>
</feature>
<feature type="compositionally biased region" description="Polar residues" evidence="2">
    <location>
        <begin position="281"/>
        <end position="297"/>
    </location>
</feature>
<dbReference type="InterPro" id="IPR007590">
    <property type="entry name" value="Saf4/Yju2"/>
</dbReference>
<name>A0AAN6VA79_9PEZI</name>
<dbReference type="GO" id="GO:0071014">
    <property type="term" value="C:post-mRNA release spliceosomal complex"/>
    <property type="evidence" value="ECO:0007669"/>
    <property type="project" value="TreeGrafter"/>
</dbReference>
<protein>
    <submittedName>
        <fullName evidence="3">CWC16 protein</fullName>
    </submittedName>
</protein>
<dbReference type="RefSeq" id="XP_062640953.1">
    <property type="nucleotide sequence ID" value="XM_062785327.1"/>
</dbReference>
<evidence type="ECO:0000256" key="1">
    <source>
        <dbReference type="ARBA" id="ARBA00005595"/>
    </source>
</evidence>
<dbReference type="Pfam" id="PF04502">
    <property type="entry name" value="Saf4_Yju2"/>
    <property type="match status" value="1"/>
</dbReference>
<proteinExistence type="inferred from homology"/>
<keyword evidence="4" id="KW-1185">Reference proteome</keyword>
<dbReference type="EMBL" id="MU853556">
    <property type="protein sequence ID" value="KAK4147582.1"/>
    <property type="molecule type" value="Genomic_DNA"/>
</dbReference>
<feature type="compositionally biased region" description="Basic and acidic residues" evidence="2">
    <location>
        <begin position="358"/>
        <end position="374"/>
    </location>
</feature>
<sequence length="414" mass="45451">MQGFNMGRYLPPDAHGTHTSGNRLHSKPHALGSRASRLASHGILIVRFEMPFAVWCAHCPQPTLIGQGVRFNAEKRRVGEYYSTPVWGFTLRHAACGGVVEMRTDPKNAEFVVVSGARRRDYGGEGKGDDSLVASLSSVAPIVTERERAEQRAGAFGKLERTIADREKLVGATQRIEELQEAAERQWEDPYALNQRLRKAFRVGRHAREEEAVRTEALTERMGLGIELLPEAEEDAKRARLVDFGEVDVEKDVSVGRALAKPLFAPSSSSHNSPPKREEQLTTNASNKPKPTRTTATVPAKKKLKSELAAARTRENLVSEIVSNTRATRDPFLDFGTKGNGTPKGRPARLPGIKRKRPVEEVGREGEENEKDVPEESQGSSLKLRGNGDVPKEKGASEQVASSTSLVDYGSDSD</sequence>
<dbReference type="AlphaFoldDB" id="A0AAN6VA79"/>
<reference evidence="3" key="2">
    <citation type="submission" date="2023-05" db="EMBL/GenBank/DDBJ databases">
        <authorList>
            <consortium name="Lawrence Berkeley National Laboratory"/>
            <person name="Steindorff A."/>
            <person name="Hensen N."/>
            <person name="Bonometti L."/>
            <person name="Westerberg I."/>
            <person name="Brannstrom I.O."/>
            <person name="Guillou S."/>
            <person name="Cros-Aarteil S."/>
            <person name="Calhoun S."/>
            <person name="Haridas S."/>
            <person name="Kuo A."/>
            <person name="Mondo S."/>
            <person name="Pangilinan J."/>
            <person name="Riley R."/>
            <person name="Labutti K."/>
            <person name="Andreopoulos B."/>
            <person name="Lipzen A."/>
            <person name="Chen C."/>
            <person name="Yanf M."/>
            <person name="Daum C."/>
            <person name="Ng V."/>
            <person name="Clum A."/>
            <person name="Ohm R."/>
            <person name="Martin F."/>
            <person name="Silar P."/>
            <person name="Natvig D."/>
            <person name="Lalanne C."/>
            <person name="Gautier V."/>
            <person name="Ament-Velasquez S.L."/>
            <person name="Kruys A."/>
            <person name="Hutchinson M.I."/>
            <person name="Powell A.J."/>
            <person name="Barry K."/>
            <person name="Miller A.N."/>
            <person name="Grigoriev I.V."/>
            <person name="Debuchy R."/>
            <person name="Gladieux P."/>
            <person name="Thoren M.H."/>
            <person name="Johannesson H."/>
        </authorList>
    </citation>
    <scope>NUCLEOTIDE SEQUENCE</scope>
    <source>
        <strain evidence="3">CBS 141.50</strain>
    </source>
</reference>
<evidence type="ECO:0000313" key="4">
    <source>
        <dbReference type="Proteomes" id="UP001302676"/>
    </source>
</evidence>
<accession>A0AAN6VA79</accession>
<dbReference type="GO" id="GO:0000398">
    <property type="term" value="P:mRNA splicing, via spliceosome"/>
    <property type="evidence" value="ECO:0007669"/>
    <property type="project" value="InterPro"/>
</dbReference>
<dbReference type="GO" id="GO:0005684">
    <property type="term" value="C:U2-type spliceosomal complex"/>
    <property type="evidence" value="ECO:0007669"/>
    <property type="project" value="TreeGrafter"/>
</dbReference>
<dbReference type="PANTHER" id="PTHR12111">
    <property type="entry name" value="SPLICING FACTOR YJU2"/>
    <property type="match status" value="1"/>
</dbReference>
<comment type="caution">
    <text evidence="3">The sequence shown here is derived from an EMBL/GenBank/DDBJ whole genome shotgun (WGS) entry which is preliminary data.</text>
</comment>
<dbReference type="Proteomes" id="UP001302676">
    <property type="component" value="Unassembled WGS sequence"/>
</dbReference>
<feature type="region of interest" description="Disordered" evidence="2">
    <location>
        <begin position="330"/>
        <end position="414"/>
    </location>
</feature>
<evidence type="ECO:0000313" key="3">
    <source>
        <dbReference type="EMBL" id="KAK4147582.1"/>
    </source>
</evidence>
<organism evidence="3 4">
    <name type="scientific">Dichotomopilus funicola</name>
    <dbReference type="NCBI Taxonomy" id="1934379"/>
    <lineage>
        <taxon>Eukaryota</taxon>
        <taxon>Fungi</taxon>
        <taxon>Dikarya</taxon>
        <taxon>Ascomycota</taxon>
        <taxon>Pezizomycotina</taxon>
        <taxon>Sordariomycetes</taxon>
        <taxon>Sordariomycetidae</taxon>
        <taxon>Sordariales</taxon>
        <taxon>Chaetomiaceae</taxon>
        <taxon>Dichotomopilus</taxon>
    </lineage>
</organism>
<reference evidence="3" key="1">
    <citation type="journal article" date="2023" name="Mol. Phylogenet. Evol.">
        <title>Genome-scale phylogeny and comparative genomics of the fungal order Sordariales.</title>
        <authorList>
            <person name="Hensen N."/>
            <person name="Bonometti L."/>
            <person name="Westerberg I."/>
            <person name="Brannstrom I.O."/>
            <person name="Guillou S."/>
            <person name="Cros-Aarteil S."/>
            <person name="Calhoun S."/>
            <person name="Haridas S."/>
            <person name="Kuo A."/>
            <person name="Mondo S."/>
            <person name="Pangilinan J."/>
            <person name="Riley R."/>
            <person name="LaButti K."/>
            <person name="Andreopoulos B."/>
            <person name="Lipzen A."/>
            <person name="Chen C."/>
            <person name="Yan M."/>
            <person name="Daum C."/>
            <person name="Ng V."/>
            <person name="Clum A."/>
            <person name="Steindorff A."/>
            <person name="Ohm R.A."/>
            <person name="Martin F."/>
            <person name="Silar P."/>
            <person name="Natvig D.O."/>
            <person name="Lalanne C."/>
            <person name="Gautier V."/>
            <person name="Ament-Velasquez S.L."/>
            <person name="Kruys A."/>
            <person name="Hutchinson M.I."/>
            <person name="Powell A.J."/>
            <person name="Barry K."/>
            <person name="Miller A.N."/>
            <person name="Grigoriev I.V."/>
            <person name="Debuchy R."/>
            <person name="Gladieux P."/>
            <person name="Hiltunen Thoren M."/>
            <person name="Johannesson H."/>
        </authorList>
    </citation>
    <scope>NUCLEOTIDE SEQUENCE</scope>
    <source>
        <strain evidence="3">CBS 141.50</strain>
    </source>
</reference>
<evidence type="ECO:0000256" key="2">
    <source>
        <dbReference type="SAM" id="MobiDB-lite"/>
    </source>
</evidence>
<dbReference type="PANTHER" id="PTHR12111:SF2">
    <property type="entry name" value="SPLICING FACTOR YJU2B-RELATED"/>
    <property type="match status" value="1"/>
</dbReference>